<accession>A0A0F9DES7</accession>
<reference evidence="2" key="1">
    <citation type="journal article" date="2015" name="Nature">
        <title>Complex archaea that bridge the gap between prokaryotes and eukaryotes.</title>
        <authorList>
            <person name="Spang A."/>
            <person name="Saw J.H."/>
            <person name="Jorgensen S.L."/>
            <person name="Zaremba-Niedzwiedzka K."/>
            <person name="Martijn J."/>
            <person name="Lind A.E."/>
            <person name="van Eijk R."/>
            <person name="Schleper C."/>
            <person name="Guy L."/>
            <person name="Ettema T.J."/>
        </authorList>
    </citation>
    <scope>NUCLEOTIDE SEQUENCE</scope>
</reference>
<organism evidence="2">
    <name type="scientific">marine sediment metagenome</name>
    <dbReference type="NCBI Taxonomy" id="412755"/>
    <lineage>
        <taxon>unclassified sequences</taxon>
        <taxon>metagenomes</taxon>
        <taxon>ecological metagenomes</taxon>
    </lineage>
</organism>
<dbReference type="EMBL" id="LAZR01042046">
    <property type="protein sequence ID" value="KKL10478.1"/>
    <property type="molecule type" value="Genomic_DNA"/>
</dbReference>
<gene>
    <name evidence="2" type="ORF">LCGC14_2555440</name>
</gene>
<feature type="compositionally biased region" description="Polar residues" evidence="1">
    <location>
        <begin position="7"/>
        <end position="20"/>
    </location>
</feature>
<proteinExistence type="predicted"/>
<feature type="region of interest" description="Disordered" evidence="1">
    <location>
        <begin position="1"/>
        <end position="20"/>
    </location>
</feature>
<dbReference type="AlphaFoldDB" id="A0A0F9DES7"/>
<protein>
    <submittedName>
        <fullName evidence="2">Uncharacterized protein</fullName>
    </submittedName>
</protein>
<sequence>MSDEIFENTQPGVSPTHTDQLNVVRTNVQGWNDWMAEQMLLQKERLAKYDREDYYSILKDLYERVNPSISGALMVGVTQWSPPMESLDRAIVVVAALDRAQLPPQL</sequence>
<evidence type="ECO:0000313" key="2">
    <source>
        <dbReference type="EMBL" id="KKL10478.1"/>
    </source>
</evidence>
<evidence type="ECO:0000256" key="1">
    <source>
        <dbReference type="SAM" id="MobiDB-lite"/>
    </source>
</evidence>
<name>A0A0F9DES7_9ZZZZ</name>
<comment type="caution">
    <text evidence="2">The sequence shown here is derived from an EMBL/GenBank/DDBJ whole genome shotgun (WGS) entry which is preliminary data.</text>
</comment>